<evidence type="ECO:0000313" key="1">
    <source>
        <dbReference type="EMBL" id="AKI80145.1"/>
    </source>
</evidence>
<name>A0A0G2Y305_9VIRU</name>
<protein>
    <submittedName>
        <fullName evidence="1">Uncharacterized protein</fullName>
    </submittedName>
</protein>
<reference evidence="1 2" key="1">
    <citation type="submission" date="2014-10" db="EMBL/GenBank/DDBJ databases">
        <title>Pan-genome analysis of Brazilian lineage A amoebal mimiviruses.</title>
        <authorList>
            <person name="Assis F.L."/>
            <person name="Abrahao J.S."/>
            <person name="Kroon E.G."/>
            <person name="Dornas F.P."/>
            <person name="Andrade K.R."/>
            <person name="Borato P.V.M."/>
            <person name="Pilotto M.R."/>
            <person name="Benamar S."/>
            <person name="LaScola B."/>
            <person name="Colson P."/>
        </authorList>
    </citation>
    <scope>NUCLEOTIDE SEQUENCE [LARGE SCALE GENOMIC DNA]</scope>
    <source>
        <strain evidence="1 2">Kroon</strain>
    </source>
</reference>
<dbReference type="Proteomes" id="UP000240461">
    <property type="component" value="Segment"/>
</dbReference>
<organism evidence="1 2">
    <name type="scientific">Acanthamoeba polyphaga mimivirus Kroon</name>
    <dbReference type="NCBI Taxonomy" id="3069720"/>
    <lineage>
        <taxon>Viruses</taxon>
        <taxon>Varidnaviria</taxon>
        <taxon>Bamfordvirae</taxon>
        <taxon>Nucleocytoviricota</taxon>
        <taxon>Megaviricetes</taxon>
        <taxon>Imitervirales</taxon>
        <taxon>Mimiviridae</taxon>
        <taxon>Megamimivirinae</taxon>
        <taxon>Mimivirus</taxon>
        <taxon>Mimivirus lagoaense</taxon>
    </lineage>
</organism>
<dbReference type="KEGG" id="vg:80513943"/>
<keyword evidence="2" id="KW-1185">Reference proteome</keyword>
<proteinExistence type="predicted"/>
<evidence type="ECO:0000313" key="2">
    <source>
        <dbReference type="Proteomes" id="UP000240461"/>
    </source>
</evidence>
<accession>A0A0G2Y305</accession>
<dbReference type="EMBL" id="KM982402">
    <property type="protein sequence ID" value="AKI80145.1"/>
    <property type="molecule type" value="Genomic_DNA"/>
</dbReference>
<sequence length="355" mass="42085">MSYFYEKCNCKTSITYSFFMDKLDKLEKISTIINNFDLESYGLKHYCQYPDCKKCQTNQFYQLENIIWPNNIRHIIKHHHSYPSKYFTNIVIYTVCTNDYIINPPIKINTEFIPDFSYVQLSYNKLLIIDALFHQGSYPRYLVPKNHSNPNARFIYSEHSGVLTLKNSVVDNIIVSTESSRIDSNDTDIYLPTNIDLMKNHEFLFHTHPNSITYAGRLKNNIIYEFPSANDILNFIKYHKTGIAQASIIAAPEGIYVIRPIEYNQDFKINLENFTDLKKYILKLENKAVKKLSNILNLSDPDVFHENVSHNFDYIKLYNKYIRQYNIFVEFYPRKKKNNEWILPSIYLQRINQSD</sequence>